<evidence type="ECO:0000256" key="1">
    <source>
        <dbReference type="ARBA" id="ARBA00022845"/>
    </source>
</evidence>
<gene>
    <name evidence="5" type="primary">raiA</name>
    <name evidence="2" type="synonym">hpf</name>
    <name evidence="5" type="ORF">DV701_06505</name>
</gene>
<organism evidence="5 6">
    <name type="scientific">Ornithinimicrobium avium</name>
    <dbReference type="NCBI Taxonomy" id="2283195"/>
    <lineage>
        <taxon>Bacteria</taxon>
        <taxon>Bacillati</taxon>
        <taxon>Actinomycetota</taxon>
        <taxon>Actinomycetes</taxon>
        <taxon>Micrococcales</taxon>
        <taxon>Ornithinimicrobiaceae</taxon>
        <taxon>Ornithinimicrobium</taxon>
    </lineage>
</organism>
<feature type="region of interest" description="Disordered" evidence="3">
    <location>
        <begin position="102"/>
        <end position="138"/>
    </location>
</feature>
<accession>A0A345NLB7</accession>
<dbReference type="NCBIfam" id="TIGR00741">
    <property type="entry name" value="yfiA"/>
    <property type="match status" value="1"/>
</dbReference>
<dbReference type="EMBL" id="CP031229">
    <property type="protein sequence ID" value="AXH95825.1"/>
    <property type="molecule type" value="Genomic_DNA"/>
</dbReference>
<dbReference type="Pfam" id="PF02482">
    <property type="entry name" value="Ribosomal_S30AE"/>
    <property type="match status" value="1"/>
</dbReference>
<keyword evidence="2" id="KW-0963">Cytoplasm</keyword>
<protein>
    <recommendedName>
        <fullName evidence="2">Ribosome hibernation promoting factor</fullName>
        <shortName evidence="2">HPF</shortName>
    </recommendedName>
</protein>
<feature type="domain" description="Sigma 54 modulation/S30EA ribosomal protein C-terminal" evidence="4">
    <location>
        <begin position="155"/>
        <end position="205"/>
    </location>
</feature>
<feature type="region of interest" description="Disordered" evidence="3">
    <location>
        <begin position="213"/>
        <end position="237"/>
    </location>
</feature>
<evidence type="ECO:0000313" key="6">
    <source>
        <dbReference type="Proteomes" id="UP000253790"/>
    </source>
</evidence>
<comment type="function">
    <text evidence="2">Required for dimerization of active 70S ribosomes into 100S ribosomes in stationary phase; 100S ribosomes are translationally inactive and sometimes present during exponential growth.</text>
</comment>
<dbReference type="InterPro" id="IPR003489">
    <property type="entry name" value="RHF/RaiA"/>
</dbReference>
<dbReference type="Pfam" id="PF16321">
    <property type="entry name" value="Ribosom_S30AE_C"/>
    <property type="match status" value="1"/>
</dbReference>
<dbReference type="PANTHER" id="PTHR33231">
    <property type="entry name" value="30S RIBOSOMAL PROTEIN"/>
    <property type="match status" value="1"/>
</dbReference>
<sequence length="237" mass="26719">MELIVTGRKKDISERFRRHLEEKLEKVPQLAPRVRRTEVVLTHQANPRQAKEAERCEITCFVGRTVIRAEAAADDEYAAVDLAMTKLTERLRRLHDRRRISRTGKHRPASVAEATFGLPTEPLATTSKDGHHEQPSTEEALDAALQTEGNSPIEIREKVHPSSPMTVGEALSRMELVGHDFFLFHDVDLDRPSVVYRRRGWSYGVLRLDLDGHAPADEDDVADEAGDLDEERDAVAS</sequence>
<evidence type="ECO:0000256" key="2">
    <source>
        <dbReference type="HAMAP-Rule" id="MF_00839"/>
    </source>
</evidence>
<dbReference type="SUPFAM" id="SSF69754">
    <property type="entry name" value="Ribosome binding protein Y (YfiA homologue)"/>
    <property type="match status" value="1"/>
</dbReference>
<dbReference type="PANTHER" id="PTHR33231:SF1">
    <property type="entry name" value="30S RIBOSOMAL PROTEIN"/>
    <property type="match status" value="1"/>
</dbReference>
<reference evidence="5 6" key="1">
    <citation type="submission" date="2018-07" db="EMBL/GenBank/DDBJ databases">
        <title>Complete genome sequencing of Ornithinimicrobium sp. AMA3305.</title>
        <authorList>
            <person name="Bae J.-W."/>
        </authorList>
    </citation>
    <scope>NUCLEOTIDE SEQUENCE [LARGE SCALE GENOMIC DNA]</scope>
    <source>
        <strain evidence="5 6">AMA3305</strain>
    </source>
</reference>
<evidence type="ECO:0000256" key="3">
    <source>
        <dbReference type="SAM" id="MobiDB-lite"/>
    </source>
</evidence>
<evidence type="ECO:0000313" key="5">
    <source>
        <dbReference type="EMBL" id="AXH95825.1"/>
    </source>
</evidence>
<comment type="subcellular location">
    <subcellularLocation>
        <location evidence="2">Cytoplasm</location>
    </subcellularLocation>
</comment>
<keyword evidence="1 2" id="KW-0810">Translation regulation</keyword>
<dbReference type="Gene3D" id="3.30.160.100">
    <property type="entry name" value="Ribosome hibernation promotion factor-like"/>
    <property type="match status" value="1"/>
</dbReference>
<dbReference type="Gene3D" id="3.30.505.50">
    <property type="entry name" value="Sigma 54 modulation/S30EA ribosomal protein, C-terminal domain"/>
    <property type="match status" value="1"/>
</dbReference>
<proteinExistence type="inferred from homology"/>
<feature type="compositionally biased region" description="Acidic residues" evidence="3">
    <location>
        <begin position="217"/>
        <end position="237"/>
    </location>
</feature>
<dbReference type="KEGG" id="orn:DV701_06505"/>
<evidence type="ECO:0000259" key="4">
    <source>
        <dbReference type="Pfam" id="PF16321"/>
    </source>
</evidence>
<keyword evidence="6" id="KW-1185">Reference proteome</keyword>
<dbReference type="OrthoDB" id="9794975at2"/>
<dbReference type="AlphaFoldDB" id="A0A345NLB7"/>
<dbReference type="GO" id="GO:0043024">
    <property type="term" value="F:ribosomal small subunit binding"/>
    <property type="evidence" value="ECO:0007669"/>
    <property type="project" value="TreeGrafter"/>
</dbReference>
<dbReference type="InterPro" id="IPR038416">
    <property type="entry name" value="Ribosom_S30AE_C_sf"/>
</dbReference>
<dbReference type="InterPro" id="IPR034694">
    <property type="entry name" value="HPF_long/plastid"/>
</dbReference>
<dbReference type="RefSeq" id="WP_114927590.1">
    <property type="nucleotide sequence ID" value="NZ_CP031229.1"/>
</dbReference>
<dbReference type="GO" id="GO:0045900">
    <property type="term" value="P:negative regulation of translational elongation"/>
    <property type="evidence" value="ECO:0007669"/>
    <property type="project" value="TreeGrafter"/>
</dbReference>
<dbReference type="Proteomes" id="UP000253790">
    <property type="component" value="Chromosome"/>
</dbReference>
<comment type="similarity">
    <text evidence="2">Belongs to the HPF/YfiA ribosome-associated protein family. Long HPF subfamily.</text>
</comment>
<dbReference type="InterPro" id="IPR036567">
    <property type="entry name" value="RHF-like"/>
</dbReference>
<dbReference type="InterPro" id="IPR032528">
    <property type="entry name" value="Ribosom_S30AE_C"/>
</dbReference>
<name>A0A345NLB7_9MICO</name>
<dbReference type="GO" id="GO:0022627">
    <property type="term" value="C:cytosolic small ribosomal subunit"/>
    <property type="evidence" value="ECO:0007669"/>
    <property type="project" value="TreeGrafter"/>
</dbReference>
<dbReference type="HAMAP" id="MF_00839">
    <property type="entry name" value="HPF"/>
    <property type="match status" value="1"/>
</dbReference>
<comment type="subunit">
    <text evidence="2">Interacts with 100S ribosomes.</text>
</comment>
<dbReference type="InterPro" id="IPR050574">
    <property type="entry name" value="HPF/YfiA_ribosome-assoc"/>
</dbReference>